<evidence type="ECO:0000259" key="4">
    <source>
        <dbReference type="PROSITE" id="PS51186"/>
    </source>
</evidence>
<dbReference type="PROSITE" id="PS51186">
    <property type="entry name" value="GNAT"/>
    <property type="match status" value="1"/>
</dbReference>
<dbReference type="InterPro" id="IPR051531">
    <property type="entry name" value="N-acetyltransferase"/>
</dbReference>
<accession>A0A9X2W0L1</accession>
<evidence type="ECO:0000256" key="3">
    <source>
        <dbReference type="ARBA" id="ARBA00038502"/>
    </source>
</evidence>
<dbReference type="PANTHER" id="PTHR43792">
    <property type="entry name" value="GNAT FAMILY, PUTATIVE (AFU_ORTHOLOGUE AFUA_3G00765)-RELATED-RELATED"/>
    <property type="match status" value="1"/>
</dbReference>
<dbReference type="InterPro" id="IPR000182">
    <property type="entry name" value="GNAT_dom"/>
</dbReference>
<comment type="caution">
    <text evidence="5">The sequence shown here is derived from an EMBL/GenBank/DDBJ whole genome shotgun (WGS) entry which is preliminary data.</text>
</comment>
<organism evidence="5 6">
    <name type="scientific">Tsuneonella litorea</name>
    <dbReference type="NCBI Taxonomy" id="2976475"/>
    <lineage>
        <taxon>Bacteria</taxon>
        <taxon>Pseudomonadati</taxon>
        <taxon>Pseudomonadota</taxon>
        <taxon>Alphaproteobacteria</taxon>
        <taxon>Sphingomonadales</taxon>
        <taxon>Erythrobacteraceae</taxon>
        <taxon>Tsuneonella</taxon>
    </lineage>
</organism>
<comment type="similarity">
    <text evidence="3">Belongs to the acetyltransferase family. RimJ subfamily.</text>
</comment>
<evidence type="ECO:0000313" key="5">
    <source>
        <dbReference type="EMBL" id="MCT2558517.1"/>
    </source>
</evidence>
<dbReference type="SUPFAM" id="SSF55729">
    <property type="entry name" value="Acyl-CoA N-acyltransferases (Nat)"/>
    <property type="match status" value="1"/>
</dbReference>
<keyword evidence="2" id="KW-0012">Acyltransferase</keyword>
<name>A0A9X2W0L1_9SPHN</name>
<dbReference type="PANTHER" id="PTHR43792:SF8">
    <property type="entry name" value="[RIBOSOMAL PROTEIN US5]-ALANINE N-ACETYLTRANSFERASE"/>
    <property type="match status" value="1"/>
</dbReference>
<evidence type="ECO:0000313" key="6">
    <source>
        <dbReference type="Proteomes" id="UP001142648"/>
    </source>
</evidence>
<keyword evidence="6" id="KW-1185">Reference proteome</keyword>
<protein>
    <submittedName>
        <fullName evidence="5">GNAT family N-acetyltransferase</fullName>
    </submittedName>
</protein>
<evidence type="ECO:0000256" key="1">
    <source>
        <dbReference type="ARBA" id="ARBA00022679"/>
    </source>
</evidence>
<dbReference type="AlphaFoldDB" id="A0A9X2W0L1"/>
<dbReference type="Proteomes" id="UP001142648">
    <property type="component" value="Unassembled WGS sequence"/>
</dbReference>
<feature type="domain" description="N-acetyltransferase" evidence="4">
    <location>
        <begin position="8"/>
        <end position="168"/>
    </location>
</feature>
<dbReference type="EMBL" id="JAOAMV010000002">
    <property type="protein sequence ID" value="MCT2558517.1"/>
    <property type="molecule type" value="Genomic_DNA"/>
</dbReference>
<reference evidence="5" key="1">
    <citation type="submission" date="2022-09" db="EMBL/GenBank/DDBJ databases">
        <title>The genome sequence of Tsuneonella sp. YG55.</title>
        <authorList>
            <person name="Liu Y."/>
        </authorList>
    </citation>
    <scope>NUCLEOTIDE SEQUENCE</scope>
    <source>
        <strain evidence="5">YG55</strain>
    </source>
</reference>
<gene>
    <name evidence="5" type="ORF">N0B51_05940</name>
</gene>
<sequence>MFHVTERLLLRPFWPEDWDQVLAGVGEKAIACNLARVPWPYTEDDARWWTSQPQDPRLPAFAVIESRSGALIGAAGLGRKTGSVEVELGYWLARSHWGRGLATEAGRGVIEVARMLGIRRVVAGHFADNPASGRVLRKLGFGGPQAARRYSLARGCEVQSLEYVLELGEPAQPVMQAA</sequence>
<proteinExistence type="inferred from homology"/>
<evidence type="ECO:0000256" key="2">
    <source>
        <dbReference type="ARBA" id="ARBA00023315"/>
    </source>
</evidence>
<keyword evidence="1" id="KW-0808">Transferase</keyword>
<dbReference type="Gene3D" id="3.40.630.30">
    <property type="match status" value="1"/>
</dbReference>
<dbReference type="GO" id="GO:0016747">
    <property type="term" value="F:acyltransferase activity, transferring groups other than amino-acyl groups"/>
    <property type="evidence" value="ECO:0007669"/>
    <property type="project" value="InterPro"/>
</dbReference>
<dbReference type="RefSeq" id="WP_259961346.1">
    <property type="nucleotide sequence ID" value="NZ_JAOAMV010000002.1"/>
</dbReference>
<dbReference type="InterPro" id="IPR016181">
    <property type="entry name" value="Acyl_CoA_acyltransferase"/>
</dbReference>
<dbReference type="Pfam" id="PF13302">
    <property type="entry name" value="Acetyltransf_3"/>
    <property type="match status" value="1"/>
</dbReference>